<accession>A0A919XU31</accession>
<evidence type="ECO:0000256" key="1">
    <source>
        <dbReference type="SAM" id="MobiDB-lite"/>
    </source>
</evidence>
<evidence type="ECO:0000313" key="2">
    <source>
        <dbReference type="EMBL" id="GIO38009.1"/>
    </source>
</evidence>
<keyword evidence="3" id="KW-1185">Reference proteome</keyword>
<sequence length="99" mass="10692">MSLKIAGVGDSAAILMYNVTKIAGVGDSAVILMHNVTKIAGVGGRAPIIMHNVTKSFEACQNQFEGRVDFPRSSLRKTQWTQETKDSSEKRPLSSLVSI</sequence>
<dbReference type="RefSeq" id="WP_212940214.1">
    <property type="nucleotide sequence ID" value="NZ_BORR01000009.1"/>
</dbReference>
<name>A0A919XU31_9BACL</name>
<gene>
    <name evidence="2" type="ORF">J41TS12_28700</name>
</gene>
<comment type="caution">
    <text evidence="2">The sequence shown here is derived from an EMBL/GenBank/DDBJ whole genome shotgun (WGS) entry which is preliminary data.</text>
</comment>
<protein>
    <submittedName>
        <fullName evidence="2">Uncharacterized protein</fullName>
    </submittedName>
</protein>
<feature type="region of interest" description="Disordered" evidence="1">
    <location>
        <begin position="74"/>
        <end position="99"/>
    </location>
</feature>
<dbReference type="AlphaFoldDB" id="A0A919XU31"/>
<dbReference type="Proteomes" id="UP000681162">
    <property type="component" value="Unassembled WGS sequence"/>
</dbReference>
<evidence type="ECO:0000313" key="3">
    <source>
        <dbReference type="Proteomes" id="UP000681162"/>
    </source>
</evidence>
<organism evidence="2 3">
    <name type="scientific">Paenibacillus antibioticophila</name>
    <dbReference type="NCBI Taxonomy" id="1274374"/>
    <lineage>
        <taxon>Bacteria</taxon>
        <taxon>Bacillati</taxon>
        <taxon>Bacillota</taxon>
        <taxon>Bacilli</taxon>
        <taxon>Bacillales</taxon>
        <taxon>Paenibacillaceae</taxon>
        <taxon>Paenibacillus</taxon>
    </lineage>
</organism>
<reference evidence="2 3" key="1">
    <citation type="submission" date="2021-03" db="EMBL/GenBank/DDBJ databases">
        <title>Antimicrobial resistance genes in bacteria isolated from Japanese honey, and their potential for conferring macrolide and lincosamide resistance in the American foulbrood pathogen Paenibacillus larvae.</title>
        <authorList>
            <person name="Okamoto M."/>
            <person name="Kumagai M."/>
            <person name="Kanamori H."/>
            <person name="Takamatsu D."/>
        </authorList>
    </citation>
    <scope>NUCLEOTIDE SEQUENCE [LARGE SCALE GENOMIC DNA]</scope>
    <source>
        <strain evidence="2 3">J41TS12</strain>
    </source>
</reference>
<dbReference type="EMBL" id="BORR01000009">
    <property type="protein sequence ID" value="GIO38009.1"/>
    <property type="molecule type" value="Genomic_DNA"/>
</dbReference>
<proteinExistence type="predicted"/>
<feature type="compositionally biased region" description="Basic and acidic residues" evidence="1">
    <location>
        <begin position="83"/>
        <end position="92"/>
    </location>
</feature>